<accession>A0A318KB39</accession>
<evidence type="ECO:0000313" key="2">
    <source>
        <dbReference type="EMBL" id="PXX71548.1"/>
    </source>
</evidence>
<name>A0A318KB39_9NOCA</name>
<gene>
    <name evidence="2" type="ORF">DFR70_101982</name>
</gene>
<organism evidence="2 3">
    <name type="scientific">Nocardia tenerifensis</name>
    <dbReference type="NCBI Taxonomy" id="228006"/>
    <lineage>
        <taxon>Bacteria</taxon>
        <taxon>Bacillati</taxon>
        <taxon>Actinomycetota</taxon>
        <taxon>Actinomycetes</taxon>
        <taxon>Mycobacteriales</taxon>
        <taxon>Nocardiaceae</taxon>
        <taxon>Nocardia</taxon>
    </lineage>
</organism>
<dbReference type="PANTHER" id="PTHR43157:SF31">
    <property type="entry name" value="PHOSPHATIDYLINOSITOL-GLYCAN BIOSYNTHESIS CLASS F PROTEIN"/>
    <property type="match status" value="1"/>
</dbReference>
<evidence type="ECO:0000313" key="3">
    <source>
        <dbReference type="Proteomes" id="UP000247569"/>
    </source>
</evidence>
<proteinExistence type="predicted"/>
<dbReference type="EMBL" id="QJKF01000001">
    <property type="protein sequence ID" value="PXX71548.1"/>
    <property type="molecule type" value="Genomic_DNA"/>
</dbReference>
<dbReference type="PANTHER" id="PTHR43157">
    <property type="entry name" value="PHOSPHATIDYLINOSITOL-GLYCAN BIOSYNTHESIS CLASS F PROTEIN-RELATED"/>
    <property type="match status" value="1"/>
</dbReference>
<sequence length="284" mass="30117">MTEPRKTCLVTGATSGIGEALTAALIERGFHVIAVGRNRERGEALRARFDSDAALEVVYADLSVLSEVADLAARCAENHPSLDGLVLNAGVVRPRRELTPDGFETDFAVNYVSGFLLTRLLRGPLTAAGHARVVVVSSSVHRQVKALDLVAMPTGEDFHYRKTYAATKLLNLLFVKELARRWSNTGISVNAADPGFVRTALGRDAPGLFGLFLRAARPIQSSPDTAARGIVPLVADAAIDGTGGYYANGKPAKASSKADDEGTAAELWDLTTDLLTDHGVLPGP</sequence>
<keyword evidence="3" id="KW-1185">Reference proteome</keyword>
<evidence type="ECO:0000256" key="1">
    <source>
        <dbReference type="ARBA" id="ARBA00023002"/>
    </source>
</evidence>
<comment type="caution">
    <text evidence="2">The sequence shown here is derived from an EMBL/GenBank/DDBJ whole genome shotgun (WGS) entry which is preliminary data.</text>
</comment>
<dbReference type="PRINTS" id="PR00081">
    <property type="entry name" value="GDHRDH"/>
</dbReference>
<dbReference type="RefSeq" id="WP_051187576.1">
    <property type="nucleotide sequence ID" value="NZ_QJKF01000001.1"/>
</dbReference>
<dbReference type="GO" id="GO:0016491">
    <property type="term" value="F:oxidoreductase activity"/>
    <property type="evidence" value="ECO:0007669"/>
    <property type="project" value="UniProtKB-KW"/>
</dbReference>
<dbReference type="InterPro" id="IPR036291">
    <property type="entry name" value="NAD(P)-bd_dom_sf"/>
</dbReference>
<dbReference type="Gene3D" id="3.40.50.720">
    <property type="entry name" value="NAD(P)-binding Rossmann-like Domain"/>
    <property type="match status" value="1"/>
</dbReference>
<dbReference type="InterPro" id="IPR002347">
    <property type="entry name" value="SDR_fam"/>
</dbReference>
<dbReference type="Proteomes" id="UP000247569">
    <property type="component" value="Unassembled WGS sequence"/>
</dbReference>
<reference evidence="2 3" key="1">
    <citation type="submission" date="2018-05" db="EMBL/GenBank/DDBJ databases">
        <title>Genomic Encyclopedia of Type Strains, Phase IV (KMG-IV): sequencing the most valuable type-strain genomes for metagenomic binning, comparative biology and taxonomic classification.</title>
        <authorList>
            <person name="Goeker M."/>
        </authorList>
    </citation>
    <scope>NUCLEOTIDE SEQUENCE [LARGE SCALE GENOMIC DNA]</scope>
    <source>
        <strain evidence="2 3">DSM 44704</strain>
    </source>
</reference>
<dbReference type="Pfam" id="PF00106">
    <property type="entry name" value="adh_short"/>
    <property type="match status" value="1"/>
</dbReference>
<keyword evidence="1" id="KW-0560">Oxidoreductase</keyword>
<dbReference type="OrthoDB" id="3237043at2"/>
<dbReference type="AlphaFoldDB" id="A0A318KB39"/>
<protein>
    <submittedName>
        <fullName evidence="2">Short-subunit dehydrogenase</fullName>
    </submittedName>
</protein>
<dbReference type="SUPFAM" id="SSF51735">
    <property type="entry name" value="NAD(P)-binding Rossmann-fold domains"/>
    <property type="match status" value="1"/>
</dbReference>